<evidence type="ECO:0000313" key="2">
    <source>
        <dbReference type="Proteomes" id="UP000800041"/>
    </source>
</evidence>
<keyword evidence="2" id="KW-1185">Reference proteome</keyword>
<sequence length="142" mass="16020">MCTRLYLPTISTDAPRKWWKRHECSLPLSGYCGLALIKDRYRRLVPKVLAAKKKTRLVDAVLPTSLGHPRAGSGKRTCRTKNWRGHLCVFASFHLTGVNDVWSMEAVRSMYSRKGPDPSAGSVRRWRSSFCNSGLVQMGVLI</sequence>
<dbReference type="Proteomes" id="UP000800041">
    <property type="component" value="Unassembled WGS sequence"/>
</dbReference>
<evidence type="ECO:0000313" key="1">
    <source>
        <dbReference type="EMBL" id="KAF1991537.1"/>
    </source>
</evidence>
<protein>
    <submittedName>
        <fullName evidence="1">Uncharacterized protein</fullName>
    </submittedName>
</protein>
<proteinExistence type="predicted"/>
<dbReference type="AlphaFoldDB" id="A0A6G1HEN8"/>
<accession>A0A6G1HEN8</accession>
<dbReference type="EMBL" id="ML977139">
    <property type="protein sequence ID" value="KAF1991537.1"/>
    <property type="molecule type" value="Genomic_DNA"/>
</dbReference>
<gene>
    <name evidence="1" type="ORF">K402DRAFT_127453</name>
</gene>
<organism evidence="1 2">
    <name type="scientific">Aulographum hederae CBS 113979</name>
    <dbReference type="NCBI Taxonomy" id="1176131"/>
    <lineage>
        <taxon>Eukaryota</taxon>
        <taxon>Fungi</taxon>
        <taxon>Dikarya</taxon>
        <taxon>Ascomycota</taxon>
        <taxon>Pezizomycotina</taxon>
        <taxon>Dothideomycetes</taxon>
        <taxon>Pleosporomycetidae</taxon>
        <taxon>Aulographales</taxon>
        <taxon>Aulographaceae</taxon>
    </lineage>
</organism>
<name>A0A6G1HEN8_9PEZI</name>
<reference evidence="1" key="1">
    <citation type="journal article" date="2020" name="Stud. Mycol.">
        <title>101 Dothideomycetes genomes: a test case for predicting lifestyles and emergence of pathogens.</title>
        <authorList>
            <person name="Haridas S."/>
            <person name="Albert R."/>
            <person name="Binder M."/>
            <person name="Bloem J."/>
            <person name="Labutti K."/>
            <person name="Salamov A."/>
            <person name="Andreopoulos B."/>
            <person name="Baker S."/>
            <person name="Barry K."/>
            <person name="Bills G."/>
            <person name="Bluhm B."/>
            <person name="Cannon C."/>
            <person name="Castanera R."/>
            <person name="Culley D."/>
            <person name="Daum C."/>
            <person name="Ezra D."/>
            <person name="Gonzalez J."/>
            <person name="Henrissat B."/>
            <person name="Kuo A."/>
            <person name="Liang C."/>
            <person name="Lipzen A."/>
            <person name="Lutzoni F."/>
            <person name="Magnuson J."/>
            <person name="Mondo S."/>
            <person name="Nolan M."/>
            <person name="Ohm R."/>
            <person name="Pangilinan J."/>
            <person name="Park H.-J."/>
            <person name="Ramirez L."/>
            <person name="Alfaro M."/>
            <person name="Sun H."/>
            <person name="Tritt A."/>
            <person name="Yoshinaga Y."/>
            <person name="Zwiers L.-H."/>
            <person name="Turgeon B."/>
            <person name="Goodwin S."/>
            <person name="Spatafora J."/>
            <person name="Crous P."/>
            <person name="Grigoriev I."/>
        </authorList>
    </citation>
    <scope>NUCLEOTIDE SEQUENCE</scope>
    <source>
        <strain evidence="1">CBS 113979</strain>
    </source>
</reference>